<sequence>MTALTAPRAFPFGPTISSTFSPELPQLLSAPAWPGLPPNSPPPYCASPMAISSPFDMPALSISFDALPTRGRAPSRSNTSTSSTSSTSSRRFRVSPHPNILRQRRRVAGQFVVGLDSGSEDDSERPFFDFEP</sequence>
<feature type="compositionally biased region" description="Low complexity" evidence="1">
    <location>
        <begin position="75"/>
        <end position="89"/>
    </location>
</feature>
<evidence type="ECO:0000256" key="1">
    <source>
        <dbReference type="SAM" id="MobiDB-lite"/>
    </source>
</evidence>
<dbReference type="EMBL" id="CAWUHD010000027">
    <property type="protein sequence ID" value="CAK7218239.1"/>
    <property type="molecule type" value="Genomic_DNA"/>
</dbReference>
<accession>A0ABP0BF80</accession>
<evidence type="ECO:0000313" key="3">
    <source>
        <dbReference type="Proteomes" id="UP001642482"/>
    </source>
</evidence>
<dbReference type="Proteomes" id="UP001642482">
    <property type="component" value="Unassembled WGS sequence"/>
</dbReference>
<keyword evidence="3" id="KW-1185">Reference proteome</keyword>
<name>A0ABP0BF80_9PEZI</name>
<proteinExistence type="predicted"/>
<reference evidence="2 3" key="1">
    <citation type="submission" date="2024-01" db="EMBL/GenBank/DDBJ databases">
        <authorList>
            <person name="Allen C."/>
            <person name="Tagirdzhanova G."/>
        </authorList>
    </citation>
    <scope>NUCLEOTIDE SEQUENCE [LARGE SCALE GENOMIC DNA]</scope>
</reference>
<organism evidence="2 3">
    <name type="scientific">Sporothrix eucalyptigena</name>
    <dbReference type="NCBI Taxonomy" id="1812306"/>
    <lineage>
        <taxon>Eukaryota</taxon>
        <taxon>Fungi</taxon>
        <taxon>Dikarya</taxon>
        <taxon>Ascomycota</taxon>
        <taxon>Pezizomycotina</taxon>
        <taxon>Sordariomycetes</taxon>
        <taxon>Sordariomycetidae</taxon>
        <taxon>Ophiostomatales</taxon>
        <taxon>Ophiostomataceae</taxon>
        <taxon>Sporothrix</taxon>
    </lineage>
</organism>
<protein>
    <submittedName>
        <fullName evidence="2">Uncharacterized protein</fullName>
    </submittedName>
</protein>
<comment type="caution">
    <text evidence="2">The sequence shown here is derived from an EMBL/GenBank/DDBJ whole genome shotgun (WGS) entry which is preliminary data.</text>
</comment>
<feature type="region of interest" description="Disordered" evidence="1">
    <location>
        <begin position="66"/>
        <end position="105"/>
    </location>
</feature>
<gene>
    <name evidence="2" type="ORF">SEUCBS140593_003479</name>
</gene>
<evidence type="ECO:0000313" key="2">
    <source>
        <dbReference type="EMBL" id="CAK7218239.1"/>
    </source>
</evidence>